<dbReference type="HOGENOM" id="CLU_017197_0_0_1"/>
<dbReference type="PANTHER" id="PTHR15615:SF36">
    <property type="entry name" value="PHO85 CYCLIN-5"/>
    <property type="match status" value="1"/>
</dbReference>
<evidence type="ECO:0000256" key="1">
    <source>
        <dbReference type="SAM" id="MobiDB-lite"/>
    </source>
</evidence>
<dbReference type="PANTHER" id="PTHR15615">
    <property type="match status" value="1"/>
</dbReference>
<sequence>MGFEGVAALADSLAPHNVQDSIPAWLSNQQIYDQAYRPTNPLTFKQDVDPSAHQGPWIPNLRRCKQDIDQSSISSVDDDVSVSDSAHESYSSEASSQTSWTSTTASSDTFMDEDGKEQLPHLTRASSHTALESQEQILRGIQNNDHPALGANYSNCSIDTAFRSFTGGASKFLRRACTGRPQQLPQTCSKPWMAEAGLEPNAQHCRTRRSACSSARSCPPKLKRDTDVTEQFVALLIIFAKRLITAIWPSSDCPPMNTDCFGAGVLPLETFIRETLRRSKTSFSTLQVALYYLILLKARMPQNQVASRCRGDTSERTQCRAMQCGRRMFLSALMLASKYLQDRNYSARAWSKISGLRSNEINENEREYLATINYDLHVPKDMFENWSKIVLVLSKLSNERPCFAPGPFDAHFGPPGAGSNTTSLAAMVSQVDLGENFDYDQQTFTSQWWTGILQKLEPSIVKESPLVECFLRANLPKDKLHIIASLPHLSKEVNRPLDYSSSPNSVTQGEDLNFGDLNNARNPQPSGIPGLHTPQTPVQTSPASGPSLPSRPQLGNLPTPQTTPHLQYQFAGEKSHPRPSLRLAASMDAMGSRLRKECFRKASLERCPPPQPPNVVLPSLKHLMRSAETIQELPIRTTTPLTSSPASVSSKSTSSASRSRSSSISSISSWSSLGPNMPRLRRSVGSGIGSPLSRVSSLSDRSNKTPATDCPKPTREFQAELYPVSTGDQTPASIISEEDSVELASGRTPSATPTSSEVAAIHGLMSLSTQSETTSQSVTPTPRRLSERAVSATSRVNQRSNDHKRKLSKTEPTLQAQVRNLVWDGSWSGNSDDVEDHLLPCYRTVHRQMQVPTSLRKEPRMSVSTPMNNKRLCSLQHTPSALQMSEQLESNLLMCR</sequence>
<dbReference type="GO" id="GO:0016538">
    <property type="term" value="F:cyclin-dependent protein serine/threonine kinase regulator activity"/>
    <property type="evidence" value="ECO:0007669"/>
    <property type="project" value="TreeGrafter"/>
</dbReference>
<protein>
    <recommendedName>
        <fullName evidence="4">Cyclin N-terminal domain-containing protein</fullName>
    </recommendedName>
</protein>
<dbReference type="CDD" id="cd20557">
    <property type="entry name" value="CYCLIN_ScPCL1-like"/>
    <property type="match status" value="1"/>
</dbReference>
<feature type="compositionally biased region" description="Polar residues" evidence="1">
    <location>
        <begin position="533"/>
        <end position="544"/>
    </location>
</feature>
<dbReference type="GO" id="GO:0019901">
    <property type="term" value="F:protein kinase binding"/>
    <property type="evidence" value="ECO:0007669"/>
    <property type="project" value="InterPro"/>
</dbReference>
<dbReference type="GO" id="GO:0005634">
    <property type="term" value="C:nucleus"/>
    <property type="evidence" value="ECO:0007669"/>
    <property type="project" value="TreeGrafter"/>
</dbReference>
<organism evidence="2 3">
    <name type="scientific">Phialophora macrospora</name>
    <dbReference type="NCBI Taxonomy" id="1851006"/>
    <lineage>
        <taxon>Eukaryota</taxon>
        <taxon>Fungi</taxon>
        <taxon>Dikarya</taxon>
        <taxon>Ascomycota</taxon>
        <taxon>Pezizomycotina</taxon>
        <taxon>Eurotiomycetes</taxon>
        <taxon>Chaetothyriomycetidae</taxon>
        <taxon>Chaetothyriales</taxon>
        <taxon>Herpotrichiellaceae</taxon>
        <taxon>Phialophora</taxon>
    </lineage>
</organism>
<feature type="compositionally biased region" description="Low complexity" evidence="1">
    <location>
        <begin position="637"/>
        <end position="673"/>
    </location>
</feature>
<accession>A0A0D2EAG5</accession>
<dbReference type="STRING" id="5601.A0A0D2EAG5"/>
<proteinExistence type="predicted"/>
<feature type="region of interest" description="Disordered" evidence="1">
    <location>
        <begin position="70"/>
        <end position="113"/>
    </location>
</feature>
<dbReference type="EMBL" id="KN846957">
    <property type="protein sequence ID" value="KIW71307.1"/>
    <property type="molecule type" value="Genomic_DNA"/>
</dbReference>
<feature type="region of interest" description="Disordered" evidence="1">
    <location>
        <begin position="494"/>
        <end position="564"/>
    </location>
</feature>
<gene>
    <name evidence="2" type="ORF">PV04_03488</name>
</gene>
<dbReference type="GO" id="GO:0000307">
    <property type="term" value="C:cyclin-dependent protein kinase holoenzyme complex"/>
    <property type="evidence" value="ECO:0007669"/>
    <property type="project" value="TreeGrafter"/>
</dbReference>
<evidence type="ECO:0000313" key="3">
    <source>
        <dbReference type="Proteomes" id="UP000054266"/>
    </source>
</evidence>
<evidence type="ECO:0000313" key="2">
    <source>
        <dbReference type="EMBL" id="KIW71307.1"/>
    </source>
</evidence>
<feature type="compositionally biased region" description="Low complexity" evidence="1">
    <location>
        <begin position="769"/>
        <end position="782"/>
    </location>
</feature>
<dbReference type="Pfam" id="PF08613">
    <property type="entry name" value="Cyclin"/>
    <property type="match status" value="1"/>
</dbReference>
<dbReference type="InterPro" id="IPR013922">
    <property type="entry name" value="Cyclin_PHO80-like"/>
</dbReference>
<feature type="compositionally biased region" description="Polar residues" evidence="1">
    <location>
        <begin position="499"/>
        <end position="510"/>
    </location>
</feature>
<feature type="compositionally biased region" description="Low complexity" evidence="1">
    <location>
        <begin position="82"/>
        <end position="109"/>
    </location>
</feature>
<dbReference type="Proteomes" id="UP000054266">
    <property type="component" value="Unassembled WGS sequence"/>
</dbReference>
<feature type="compositionally biased region" description="Polar residues" evidence="1">
    <location>
        <begin position="693"/>
        <end position="706"/>
    </location>
</feature>
<feature type="region of interest" description="Disordered" evidence="1">
    <location>
        <begin position="769"/>
        <end position="811"/>
    </location>
</feature>
<evidence type="ECO:0008006" key="4">
    <source>
        <dbReference type="Google" id="ProtNLM"/>
    </source>
</evidence>
<feature type="region of interest" description="Disordered" evidence="1">
    <location>
        <begin position="631"/>
        <end position="732"/>
    </location>
</feature>
<keyword evidence="3" id="KW-1185">Reference proteome</keyword>
<dbReference type="Gene3D" id="1.10.472.10">
    <property type="entry name" value="Cyclin-like"/>
    <property type="match status" value="1"/>
</dbReference>
<dbReference type="AlphaFoldDB" id="A0A0D2EAG5"/>
<name>A0A0D2EAG5_9EURO</name>
<reference evidence="2 3" key="1">
    <citation type="submission" date="2015-01" db="EMBL/GenBank/DDBJ databases">
        <title>The Genome Sequence of Capronia semiimmersa CBS27337.</title>
        <authorList>
            <consortium name="The Broad Institute Genomics Platform"/>
            <person name="Cuomo C."/>
            <person name="de Hoog S."/>
            <person name="Gorbushina A."/>
            <person name="Stielow B."/>
            <person name="Teixiera M."/>
            <person name="Abouelleil A."/>
            <person name="Chapman S.B."/>
            <person name="Priest M."/>
            <person name="Young S.K."/>
            <person name="Wortman J."/>
            <person name="Nusbaum C."/>
            <person name="Birren B."/>
        </authorList>
    </citation>
    <scope>NUCLEOTIDE SEQUENCE [LARGE SCALE GENOMIC DNA]</scope>
    <source>
        <strain evidence="2 3">CBS 27337</strain>
    </source>
</reference>